<dbReference type="PANTHER" id="PTHR38462">
    <property type="entry name" value="EXONUCLEASE-LIKE PROTEIN"/>
    <property type="match status" value="1"/>
</dbReference>
<dbReference type="PANTHER" id="PTHR38462:SF1">
    <property type="entry name" value="YPRB RIBONUCLEASE H-LIKE DOMAIN-CONTAINING PROTEIN"/>
    <property type="match status" value="1"/>
</dbReference>
<dbReference type="GO" id="GO:0003676">
    <property type="term" value="F:nucleic acid binding"/>
    <property type="evidence" value="ECO:0007669"/>
    <property type="project" value="InterPro"/>
</dbReference>
<reference evidence="2 3" key="1">
    <citation type="submission" date="2018-05" db="EMBL/GenBank/DDBJ databases">
        <title>A metagenomic window into the 2 km-deep terrestrial subsurface aquifer revealed taxonomically and functionally diverse microbial community comprising novel uncultured bacterial lineages.</title>
        <authorList>
            <person name="Kadnikov V.V."/>
            <person name="Mardanov A.V."/>
            <person name="Beletsky A.V."/>
            <person name="Banks D."/>
            <person name="Pimenov N.V."/>
            <person name="Frank Y.A."/>
            <person name="Karnachuk O.V."/>
            <person name="Ravin N.V."/>
        </authorList>
    </citation>
    <scope>NUCLEOTIDE SEQUENCE [LARGE SCALE GENOMIC DNA]</scope>
    <source>
        <strain evidence="2">BY</strain>
    </source>
</reference>
<dbReference type="KEGG" id="schv:BRCON_2329"/>
<feature type="domain" description="YprB ribonuclease H-like" evidence="1">
    <location>
        <begin position="125"/>
        <end position="298"/>
    </location>
</feature>
<dbReference type="Proteomes" id="UP000262583">
    <property type="component" value="Chromosome"/>
</dbReference>
<dbReference type="AlphaFoldDB" id="A0A2Z4Y7W5"/>
<accession>A0A2Z4Y7W5</accession>
<dbReference type="InterPro" id="IPR038720">
    <property type="entry name" value="YprB_RNase_H-like_dom"/>
</dbReference>
<evidence type="ECO:0000313" key="3">
    <source>
        <dbReference type="Proteomes" id="UP000262583"/>
    </source>
</evidence>
<dbReference type="InterPro" id="IPR036397">
    <property type="entry name" value="RNaseH_sf"/>
</dbReference>
<name>A0A2Z4Y7W5_SUMC1</name>
<dbReference type="Pfam" id="PF13482">
    <property type="entry name" value="RNase_H_2"/>
    <property type="match status" value="1"/>
</dbReference>
<gene>
    <name evidence="2" type="ORF">BRCON_2329</name>
</gene>
<dbReference type="InterPro" id="IPR012337">
    <property type="entry name" value="RNaseH-like_sf"/>
</dbReference>
<dbReference type="SUPFAM" id="SSF53098">
    <property type="entry name" value="Ribonuclease H-like"/>
    <property type="match status" value="1"/>
</dbReference>
<proteinExistence type="predicted"/>
<organism evidence="2 3">
    <name type="scientific">Sumerlaea chitinivorans</name>
    <dbReference type="NCBI Taxonomy" id="2250252"/>
    <lineage>
        <taxon>Bacteria</taxon>
        <taxon>Candidatus Sumerlaeota</taxon>
        <taxon>Candidatus Sumerlaeia</taxon>
        <taxon>Candidatus Sumerlaeales</taxon>
        <taxon>Candidatus Sumerlaeaceae</taxon>
        <taxon>Candidatus Sumerlaea</taxon>
    </lineage>
</organism>
<evidence type="ECO:0000259" key="1">
    <source>
        <dbReference type="Pfam" id="PF13482"/>
    </source>
</evidence>
<protein>
    <recommendedName>
        <fullName evidence="1">YprB ribonuclease H-like domain-containing protein</fullName>
    </recommendedName>
</protein>
<sequence length="468" mass="52590">MSFEDKLDEIARRKRERIQEALKAAGGKLRLASELGESRARAETRTLPLACVLPHFQRVEIGEGAVYRGIAEVPVSPTGEATHERGYWFRVLREEALTKPQCIGRLFQVVVQDAEVGGVALPQIAFLDTETTGLVGGAGTMAFLVGLGYFRLNDDSFLGATFVCEQYFVEDYCHEPALLKVLRERLADFRALVTYNGAGYDLPLLESRGILNRVRLGLGTKVHLDLLPVARRLFKPRIGSCSLRNVEACVLGIEREHDIPGSMIPQVYFDHLRGMGRERLALVVDHNVQDIVSLGALLLHIADTFHAPEHPHLASAAESVALARLAVKAGDLPLAVQHYERALATEWPSVEPDEGKARRYPERIQVVREFVRCYRRLRQPHLAARVLETECTTRGGHVPELFVEWAKVAERELRDLELGLQVIDRALRQYEFLRGIHLLSGAFGVRWCAAVEMLHRRRSRILQRLGTL</sequence>
<evidence type="ECO:0000313" key="2">
    <source>
        <dbReference type="EMBL" id="AXA37106.1"/>
    </source>
</evidence>
<dbReference type="Gene3D" id="3.30.420.10">
    <property type="entry name" value="Ribonuclease H-like superfamily/Ribonuclease H"/>
    <property type="match status" value="1"/>
</dbReference>
<dbReference type="EMBL" id="CP030759">
    <property type="protein sequence ID" value="AXA37106.1"/>
    <property type="molecule type" value="Genomic_DNA"/>
</dbReference>